<dbReference type="Pfam" id="PF01796">
    <property type="entry name" value="OB_ChsH2_C"/>
    <property type="match status" value="1"/>
</dbReference>
<evidence type="ECO:0000313" key="3">
    <source>
        <dbReference type="EMBL" id="TVT20509.1"/>
    </source>
</evidence>
<dbReference type="PANTHER" id="PTHR34075">
    <property type="entry name" value="BLR3430 PROTEIN"/>
    <property type="match status" value="1"/>
</dbReference>
<keyword evidence="4" id="KW-1185">Reference proteome</keyword>
<evidence type="ECO:0000259" key="2">
    <source>
        <dbReference type="Pfam" id="PF12172"/>
    </source>
</evidence>
<dbReference type="InterPro" id="IPR052513">
    <property type="entry name" value="Thioester_dehydratase-like"/>
</dbReference>
<dbReference type="InterPro" id="IPR002878">
    <property type="entry name" value="ChsH2_C"/>
</dbReference>
<dbReference type="SUPFAM" id="SSF50249">
    <property type="entry name" value="Nucleic acid-binding proteins"/>
    <property type="match status" value="1"/>
</dbReference>
<protein>
    <recommendedName>
        <fullName evidence="5">Zn-ribbon domain-containing OB-fold protein</fullName>
    </recommendedName>
</protein>
<feature type="domain" description="ChsH2 C-terminal OB-fold" evidence="1">
    <location>
        <begin position="57"/>
        <end position="121"/>
    </location>
</feature>
<evidence type="ECO:0000313" key="4">
    <source>
        <dbReference type="Proteomes" id="UP000318578"/>
    </source>
</evidence>
<dbReference type="EMBL" id="VJZA01000035">
    <property type="protein sequence ID" value="TVT20509.1"/>
    <property type="molecule type" value="Genomic_DNA"/>
</dbReference>
<accession>A0A558A8C6</accession>
<name>A0A558A8C6_9PSEU</name>
<dbReference type="InterPro" id="IPR012340">
    <property type="entry name" value="NA-bd_OB-fold"/>
</dbReference>
<proteinExistence type="predicted"/>
<feature type="domain" description="ChsH2 rubredoxin-like zinc ribbon" evidence="2">
    <location>
        <begin position="20"/>
        <end position="50"/>
    </location>
</feature>
<evidence type="ECO:0008006" key="5">
    <source>
        <dbReference type="Google" id="ProtNLM"/>
    </source>
</evidence>
<evidence type="ECO:0000259" key="1">
    <source>
        <dbReference type="Pfam" id="PF01796"/>
    </source>
</evidence>
<reference evidence="3 4" key="1">
    <citation type="submission" date="2019-07" db="EMBL/GenBank/DDBJ databases">
        <title>New species of Amycolatopsis and Streptomyces.</title>
        <authorList>
            <person name="Duangmal K."/>
            <person name="Teo W.F.A."/>
            <person name="Lipun K."/>
        </authorList>
    </citation>
    <scope>NUCLEOTIDE SEQUENCE [LARGE SCALE GENOMIC DNA]</scope>
    <source>
        <strain evidence="3 4">JCM 30562</strain>
    </source>
</reference>
<dbReference type="OrthoDB" id="7470921at2"/>
<dbReference type="PANTHER" id="PTHR34075:SF5">
    <property type="entry name" value="BLR3430 PROTEIN"/>
    <property type="match status" value="1"/>
</dbReference>
<dbReference type="Proteomes" id="UP000318578">
    <property type="component" value="Unassembled WGS sequence"/>
</dbReference>
<dbReference type="Gene3D" id="6.10.30.10">
    <property type="match status" value="1"/>
</dbReference>
<dbReference type="AlphaFoldDB" id="A0A558A8C6"/>
<sequence>MSTYAKPLPDTSDPATAPFWAASREGRLVAQQCARCGYLRWPPGPVCTECQTPGGEWTELAPSGTLYSYAEYHRALDPAFKEDIPYRVGLVELDEGPRMYGMMRGELVTADIGKKVRAVFEPATPEVTFVRWELV</sequence>
<comment type="caution">
    <text evidence="3">The sequence shown here is derived from an EMBL/GenBank/DDBJ whole genome shotgun (WGS) entry which is preliminary data.</text>
</comment>
<organism evidence="3 4">
    <name type="scientific">Amycolatopsis acidiphila</name>
    <dbReference type="NCBI Taxonomy" id="715473"/>
    <lineage>
        <taxon>Bacteria</taxon>
        <taxon>Bacillati</taxon>
        <taxon>Actinomycetota</taxon>
        <taxon>Actinomycetes</taxon>
        <taxon>Pseudonocardiales</taxon>
        <taxon>Pseudonocardiaceae</taxon>
        <taxon>Amycolatopsis</taxon>
    </lineage>
</organism>
<dbReference type="InterPro" id="IPR022002">
    <property type="entry name" value="ChsH2_Znr"/>
</dbReference>
<dbReference type="Pfam" id="PF12172">
    <property type="entry name" value="zf-ChsH2"/>
    <property type="match status" value="1"/>
</dbReference>
<dbReference type="RefSeq" id="WP_144641249.1">
    <property type="nucleotide sequence ID" value="NZ_BNAX01000001.1"/>
</dbReference>
<gene>
    <name evidence="3" type="ORF">FNH06_20425</name>
</gene>